<feature type="region of interest" description="Disordered" evidence="1">
    <location>
        <begin position="1"/>
        <end position="20"/>
    </location>
</feature>
<accession>A0ABV2YMW7</accession>
<gene>
    <name evidence="2" type="ORF">AB0E65_23105</name>
</gene>
<evidence type="ECO:0000256" key="1">
    <source>
        <dbReference type="SAM" id="MobiDB-lite"/>
    </source>
</evidence>
<proteinExistence type="predicted"/>
<organism evidence="2 3">
    <name type="scientific">Streptomyces fragilis</name>
    <dbReference type="NCBI Taxonomy" id="67301"/>
    <lineage>
        <taxon>Bacteria</taxon>
        <taxon>Bacillati</taxon>
        <taxon>Actinomycetota</taxon>
        <taxon>Actinomycetes</taxon>
        <taxon>Kitasatosporales</taxon>
        <taxon>Streptomycetaceae</taxon>
        <taxon>Streptomyces</taxon>
    </lineage>
</organism>
<sequence length="125" mass="13052">MTAEESMEVGAVPGGQPDLVASPVRKKAAAHALEVRLEPGTRAAGRAAESGTERAVKALAAADGDGWASGKALRDAHRTWTEQVTKLMNRLGAEKTALRGTARLYTGTDRAVGNGLRLVSPLDSF</sequence>
<dbReference type="RefSeq" id="WP_245967552.1">
    <property type="nucleotide sequence ID" value="NZ_BEVZ01000004.1"/>
</dbReference>
<comment type="caution">
    <text evidence="2">The sequence shown here is derived from an EMBL/GenBank/DDBJ whole genome shotgun (WGS) entry which is preliminary data.</text>
</comment>
<name>A0ABV2YMW7_9ACTN</name>
<protein>
    <submittedName>
        <fullName evidence="2">Uncharacterized protein</fullName>
    </submittedName>
</protein>
<evidence type="ECO:0000313" key="2">
    <source>
        <dbReference type="EMBL" id="MEU3557080.1"/>
    </source>
</evidence>
<dbReference type="Proteomes" id="UP001550850">
    <property type="component" value="Unassembled WGS sequence"/>
</dbReference>
<evidence type="ECO:0000313" key="3">
    <source>
        <dbReference type="Proteomes" id="UP001550850"/>
    </source>
</evidence>
<keyword evidence="3" id="KW-1185">Reference proteome</keyword>
<reference evidence="2 3" key="1">
    <citation type="submission" date="2024-06" db="EMBL/GenBank/DDBJ databases">
        <title>The Natural Products Discovery Center: Release of the First 8490 Sequenced Strains for Exploring Actinobacteria Biosynthetic Diversity.</title>
        <authorList>
            <person name="Kalkreuter E."/>
            <person name="Kautsar S.A."/>
            <person name="Yang D."/>
            <person name="Bader C.D."/>
            <person name="Teijaro C.N."/>
            <person name="Fluegel L."/>
            <person name="Davis C.M."/>
            <person name="Simpson J.R."/>
            <person name="Lauterbach L."/>
            <person name="Steele A.D."/>
            <person name="Gui C."/>
            <person name="Meng S."/>
            <person name="Li G."/>
            <person name="Viehrig K."/>
            <person name="Ye F."/>
            <person name="Su P."/>
            <person name="Kiefer A.F."/>
            <person name="Nichols A."/>
            <person name="Cepeda A.J."/>
            <person name="Yan W."/>
            <person name="Fan B."/>
            <person name="Jiang Y."/>
            <person name="Adhikari A."/>
            <person name="Zheng C.-J."/>
            <person name="Schuster L."/>
            <person name="Cowan T.M."/>
            <person name="Smanski M.J."/>
            <person name="Chevrette M.G."/>
            <person name="De Carvalho L.P.S."/>
            <person name="Shen B."/>
        </authorList>
    </citation>
    <scope>NUCLEOTIDE SEQUENCE [LARGE SCALE GENOMIC DNA]</scope>
    <source>
        <strain evidence="2 3">NPDC038104</strain>
    </source>
</reference>
<dbReference type="EMBL" id="JBEZUR010000047">
    <property type="protein sequence ID" value="MEU3557080.1"/>
    <property type="molecule type" value="Genomic_DNA"/>
</dbReference>